<name>A0ACC0XVV2_9ROSI</name>
<evidence type="ECO:0000313" key="2">
    <source>
        <dbReference type="Proteomes" id="UP001163603"/>
    </source>
</evidence>
<gene>
    <name evidence="1" type="ORF">Pint_07432</name>
</gene>
<keyword evidence="2" id="KW-1185">Reference proteome</keyword>
<reference evidence="2" key="1">
    <citation type="journal article" date="2023" name="G3 (Bethesda)">
        <title>Genome assembly and association tests identify interacting loci associated with vigor, precocity, and sex in interspecific pistachio rootstocks.</title>
        <authorList>
            <person name="Palmer W."/>
            <person name="Jacygrad E."/>
            <person name="Sagayaradj S."/>
            <person name="Cavanaugh K."/>
            <person name="Han R."/>
            <person name="Bertier L."/>
            <person name="Beede B."/>
            <person name="Kafkas S."/>
            <person name="Golino D."/>
            <person name="Preece J."/>
            <person name="Michelmore R."/>
        </authorList>
    </citation>
    <scope>NUCLEOTIDE SEQUENCE [LARGE SCALE GENOMIC DNA]</scope>
</reference>
<accession>A0ACC0XVV2</accession>
<organism evidence="1 2">
    <name type="scientific">Pistacia integerrima</name>
    <dbReference type="NCBI Taxonomy" id="434235"/>
    <lineage>
        <taxon>Eukaryota</taxon>
        <taxon>Viridiplantae</taxon>
        <taxon>Streptophyta</taxon>
        <taxon>Embryophyta</taxon>
        <taxon>Tracheophyta</taxon>
        <taxon>Spermatophyta</taxon>
        <taxon>Magnoliopsida</taxon>
        <taxon>eudicotyledons</taxon>
        <taxon>Gunneridae</taxon>
        <taxon>Pentapetalae</taxon>
        <taxon>rosids</taxon>
        <taxon>malvids</taxon>
        <taxon>Sapindales</taxon>
        <taxon>Anacardiaceae</taxon>
        <taxon>Pistacia</taxon>
    </lineage>
</organism>
<proteinExistence type="predicted"/>
<comment type="caution">
    <text evidence="1">The sequence shown here is derived from an EMBL/GenBank/DDBJ whole genome shotgun (WGS) entry which is preliminary data.</text>
</comment>
<dbReference type="Proteomes" id="UP001163603">
    <property type="component" value="Chromosome 10"/>
</dbReference>
<sequence>MDIERETHSFVRVEKVVGRDDDKKKVIQLLLDSDVNENVSIISIFGFGGLGKTALAQLVYNDEHVINYFQLRMWVCVSNNFNEKIIVENIIKSATGKKTEGLDIDQLKECLRKEIINGKKYFLVLDDIWNENSIMWDKLKTLLMDGERGSKILVTTRSEQVARITSTLNSYVYPLKVLDENKSWSLFTQIAFADGIKPKDSKLVEFGKEIVAKCGGVPLVIMTVGHLLHGINEEDDWLHFKDNEMSKVIEKESDILPILKLSYDYLPSHLKQCFAYCALFPKDYKIKKQKLIYLWMAQGFLQALDKNECLEEVGNKYFTTLLLMSFFQDPQYDEWGNVVACKMHDLLRELAKLVAGTECTFTTIGTVQSVDDKCRHVSLDCGDVKSSWKFPIALYSAKNIRSLLLFYRSNWRFDLDGGYEIFSSYRYLRALDFGQLKFKKLLHSNGKLKHLRYLNFSYMQIEKLSDSILRLWNLETLDLSHCDKLKELPRDIRKMMNLRHLINKKCDSLCGMPYGIGCLTNLQTLSIFVASQRNSKHSGIEELKGLNNLRGKLKD</sequence>
<protein>
    <submittedName>
        <fullName evidence="1">Uncharacterized protein</fullName>
    </submittedName>
</protein>
<evidence type="ECO:0000313" key="1">
    <source>
        <dbReference type="EMBL" id="KAJ0025014.1"/>
    </source>
</evidence>
<dbReference type="EMBL" id="CM047745">
    <property type="protein sequence ID" value="KAJ0025014.1"/>
    <property type="molecule type" value="Genomic_DNA"/>
</dbReference>